<feature type="non-terminal residue" evidence="1">
    <location>
        <position position="572"/>
    </location>
</feature>
<evidence type="ECO:0000313" key="2">
    <source>
        <dbReference type="Proteomes" id="UP000037460"/>
    </source>
</evidence>
<protein>
    <submittedName>
        <fullName evidence="1">Uncharacterized protein</fullName>
    </submittedName>
</protein>
<name>A0A0M0J8A3_9EUKA</name>
<dbReference type="EMBL" id="JWZX01003247">
    <property type="protein sequence ID" value="KOO22824.1"/>
    <property type="molecule type" value="Genomic_DNA"/>
</dbReference>
<feature type="non-terminal residue" evidence="1">
    <location>
        <position position="1"/>
    </location>
</feature>
<accession>A0A0M0J8A3</accession>
<comment type="caution">
    <text evidence="1">The sequence shown here is derived from an EMBL/GenBank/DDBJ whole genome shotgun (WGS) entry which is preliminary data.</text>
</comment>
<evidence type="ECO:0000313" key="1">
    <source>
        <dbReference type="EMBL" id="KOO22824.1"/>
    </source>
</evidence>
<reference evidence="2" key="1">
    <citation type="journal article" date="2015" name="PLoS Genet.">
        <title>Genome Sequence and Transcriptome Analyses of Chrysochromulina tobin: Metabolic Tools for Enhanced Algal Fitness in the Prominent Order Prymnesiales (Haptophyceae).</title>
        <authorList>
            <person name="Hovde B.T."/>
            <person name="Deodato C.R."/>
            <person name="Hunsperger H.M."/>
            <person name="Ryken S.A."/>
            <person name="Yost W."/>
            <person name="Jha R.K."/>
            <person name="Patterson J."/>
            <person name="Monnat R.J. Jr."/>
            <person name="Barlow S.B."/>
            <person name="Starkenburg S.R."/>
            <person name="Cattolico R.A."/>
        </authorList>
    </citation>
    <scope>NUCLEOTIDE SEQUENCE</scope>
    <source>
        <strain evidence="2">CCMP291</strain>
    </source>
</reference>
<gene>
    <name evidence="1" type="ORF">Ctob_002158</name>
</gene>
<dbReference type="OrthoDB" id="420938at2759"/>
<dbReference type="AlphaFoldDB" id="A0A0M0J8A3"/>
<sequence>ETAIHTCSHCLHKHFLQLQLKSTPALHRISHRFFPCISHAVVLEVELGQDRVDLQRLCDRLGTLNPDGVEPEVEGGHHRVDLQCLHDRLGTIVADPVDLEVNRGQHRVDLQRLRDCLGTLIPDAVSREEEGGQHRVDLQHLRDRLGTLVPDAVASEVEGVHHRIDLQRLRDRLGTINADLAPPEVQGGHDRVDLQRLRDRDGSLRTDLVPVQAQSGQDRVDLHRLRDRLGTIVADGVGLEVHRGQHRVDLQRLSYRLGTLFADLVAAELELGHHRVDLERLAECRCALRTDLVPGEVERSHGRKAGQHLAQLDDVGVAPLEPLEHERVDVGDLAEEGRIQVRNLAHVGRVGEALLRLQQAPDRFRRRRRRPTPRAHAREPVVGDARLFGPVGARHRLLGTLGEVEAQEAGLDGGADGGLDVAPARVLVRLREGRLARSHTRRKPLRQLTLHPYDGARVAIPHIGVLQALGEELRLGSGARRLVQARKVPEQRELGEAEPVPPERRGELRRKCIWAKVNPSFYPPPQVEVELGDRRHDAEVEAVGVGVLLCEPPVGQRDEEHAKVVAQRQHDP</sequence>
<proteinExistence type="predicted"/>
<dbReference type="Proteomes" id="UP000037460">
    <property type="component" value="Unassembled WGS sequence"/>
</dbReference>
<organism evidence="1 2">
    <name type="scientific">Chrysochromulina tobinii</name>
    <dbReference type="NCBI Taxonomy" id="1460289"/>
    <lineage>
        <taxon>Eukaryota</taxon>
        <taxon>Haptista</taxon>
        <taxon>Haptophyta</taxon>
        <taxon>Prymnesiophyceae</taxon>
        <taxon>Prymnesiales</taxon>
        <taxon>Chrysochromulinaceae</taxon>
        <taxon>Chrysochromulina</taxon>
    </lineage>
</organism>
<keyword evidence="2" id="KW-1185">Reference proteome</keyword>